<evidence type="ECO:0000256" key="1">
    <source>
        <dbReference type="SAM" id="Coils"/>
    </source>
</evidence>
<protein>
    <submittedName>
        <fullName evidence="2">Uncharacterized protein</fullName>
    </submittedName>
</protein>
<evidence type="ECO:0000313" key="2">
    <source>
        <dbReference type="EMBL" id="GKV44349.1"/>
    </source>
</evidence>
<proteinExistence type="predicted"/>
<name>A0AAV5M5Q2_9ROSI</name>
<sequence length="55" mass="6735">MEVENGTKETTRFMTFLAEKMEEFEAERQKLMKTHQEKKFEIMQSYWGELLDLEN</sequence>
<accession>A0AAV5M5Q2</accession>
<feature type="coiled-coil region" evidence="1">
    <location>
        <begin position="14"/>
        <end position="41"/>
    </location>
</feature>
<organism evidence="2 3">
    <name type="scientific">Rubroshorea leprosula</name>
    <dbReference type="NCBI Taxonomy" id="152421"/>
    <lineage>
        <taxon>Eukaryota</taxon>
        <taxon>Viridiplantae</taxon>
        <taxon>Streptophyta</taxon>
        <taxon>Embryophyta</taxon>
        <taxon>Tracheophyta</taxon>
        <taxon>Spermatophyta</taxon>
        <taxon>Magnoliopsida</taxon>
        <taxon>eudicotyledons</taxon>
        <taxon>Gunneridae</taxon>
        <taxon>Pentapetalae</taxon>
        <taxon>rosids</taxon>
        <taxon>malvids</taxon>
        <taxon>Malvales</taxon>
        <taxon>Dipterocarpaceae</taxon>
        <taxon>Rubroshorea</taxon>
    </lineage>
</organism>
<dbReference type="Proteomes" id="UP001054252">
    <property type="component" value="Unassembled WGS sequence"/>
</dbReference>
<reference evidence="2 3" key="1">
    <citation type="journal article" date="2021" name="Commun. Biol.">
        <title>The genome of Shorea leprosula (Dipterocarpaceae) highlights the ecological relevance of drought in aseasonal tropical rainforests.</title>
        <authorList>
            <person name="Ng K.K.S."/>
            <person name="Kobayashi M.J."/>
            <person name="Fawcett J.A."/>
            <person name="Hatakeyama M."/>
            <person name="Paape T."/>
            <person name="Ng C.H."/>
            <person name="Ang C.C."/>
            <person name="Tnah L.H."/>
            <person name="Lee C.T."/>
            <person name="Nishiyama T."/>
            <person name="Sese J."/>
            <person name="O'Brien M.J."/>
            <person name="Copetti D."/>
            <person name="Mohd Noor M.I."/>
            <person name="Ong R.C."/>
            <person name="Putra M."/>
            <person name="Sireger I.Z."/>
            <person name="Indrioko S."/>
            <person name="Kosugi Y."/>
            <person name="Izuno A."/>
            <person name="Isagi Y."/>
            <person name="Lee S.L."/>
            <person name="Shimizu K.K."/>
        </authorList>
    </citation>
    <scope>NUCLEOTIDE SEQUENCE [LARGE SCALE GENOMIC DNA]</scope>
    <source>
        <strain evidence="2">214</strain>
    </source>
</reference>
<dbReference type="AlphaFoldDB" id="A0AAV5M5Q2"/>
<keyword evidence="1" id="KW-0175">Coiled coil</keyword>
<gene>
    <name evidence="2" type="ORF">SLEP1_g51543</name>
</gene>
<dbReference type="EMBL" id="BPVZ01000180">
    <property type="protein sequence ID" value="GKV44349.1"/>
    <property type="molecule type" value="Genomic_DNA"/>
</dbReference>
<keyword evidence="3" id="KW-1185">Reference proteome</keyword>
<evidence type="ECO:0000313" key="3">
    <source>
        <dbReference type="Proteomes" id="UP001054252"/>
    </source>
</evidence>
<comment type="caution">
    <text evidence="2">The sequence shown here is derived from an EMBL/GenBank/DDBJ whole genome shotgun (WGS) entry which is preliminary data.</text>
</comment>